<gene>
    <name evidence="3" type="ORF">MNBD_ALPHA05-49</name>
</gene>
<dbReference type="AlphaFoldDB" id="A0A3B0T1J6"/>
<dbReference type="InterPro" id="IPR006222">
    <property type="entry name" value="GCVT_N"/>
</dbReference>
<dbReference type="PIRSF" id="PIRSF006487">
    <property type="entry name" value="GcvT"/>
    <property type="match status" value="1"/>
</dbReference>
<dbReference type="InterPro" id="IPR028896">
    <property type="entry name" value="GcvT/YgfZ/DmdA"/>
</dbReference>
<evidence type="ECO:0000313" key="3">
    <source>
        <dbReference type="EMBL" id="VAW06229.1"/>
    </source>
</evidence>
<dbReference type="InterPro" id="IPR013977">
    <property type="entry name" value="GcvT_C"/>
</dbReference>
<dbReference type="Pfam" id="PF01571">
    <property type="entry name" value="GCV_T"/>
    <property type="match status" value="1"/>
</dbReference>
<proteinExistence type="predicted"/>
<keyword evidence="3" id="KW-0560">Oxidoreductase</keyword>
<reference evidence="3" key="1">
    <citation type="submission" date="2018-06" db="EMBL/GenBank/DDBJ databases">
        <authorList>
            <person name="Zhirakovskaya E."/>
        </authorList>
    </citation>
    <scope>NUCLEOTIDE SEQUENCE</scope>
</reference>
<dbReference type="Gene3D" id="3.30.70.1400">
    <property type="entry name" value="Aminomethyltransferase beta-barrel domains"/>
    <property type="match status" value="1"/>
</dbReference>
<dbReference type="InterPro" id="IPR027266">
    <property type="entry name" value="TrmE/GcvT-like"/>
</dbReference>
<dbReference type="InterPro" id="IPR029043">
    <property type="entry name" value="GcvT/YgfZ_C"/>
</dbReference>
<dbReference type="EMBL" id="UOEH01000509">
    <property type="protein sequence ID" value="VAW06229.1"/>
    <property type="molecule type" value="Genomic_DNA"/>
</dbReference>
<feature type="domain" description="Aminomethyltransferase C-terminal" evidence="2">
    <location>
        <begin position="185"/>
        <end position="269"/>
    </location>
</feature>
<protein>
    <submittedName>
        <fullName evidence="3">Sarcosine dehydrogenase</fullName>
        <ecNumber evidence="3">1.5.8.3</ecNumber>
    </submittedName>
</protein>
<evidence type="ECO:0000259" key="1">
    <source>
        <dbReference type="Pfam" id="PF01571"/>
    </source>
</evidence>
<dbReference type="SUPFAM" id="SSF103025">
    <property type="entry name" value="Folate-binding domain"/>
    <property type="match status" value="1"/>
</dbReference>
<dbReference type="GO" id="GO:0005739">
    <property type="term" value="C:mitochondrion"/>
    <property type="evidence" value="ECO:0007669"/>
    <property type="project" value="TreeGrafter"/>
</dbReference>
<dbReference type="Gene3D" id="2.40.30.110">
    <property type="entry name" value="Aminomethyltransferase beta-barrel domains"/>
    <property type="match status" value="1"/>
</dbReference>
<accession>A0A3B0T1J6</accession>
<dbReference type="Gene3D" id="3.30.1360.120">
    <property type="entry name" value="Probable tRNA modification gtpase trme, domain 1"/>
    <property type="match status" value="1"/>
</dbReference>
<dbReference type="GO" id="GO:0008480">
    <property type="term" value="F:sarcosine dehydrogenase activity"/>
    <property type="evidence" value="ECO:0007669"/>
    <property type="project" value="UniProtKB-EC"/>
</dbReference>
<dbReference type="SUPFAM" id="SSF101790">
    <property type="entry name" value="Aminomethyltransferase beta-barrel domain"/>
    <property type="match status" value="1"/>
</dbReference>
<feature type="domain" description="GCVT N-terminal" evidence="1">
    <location>
        <begin position="2"/>
        <end position="167"/>
    </location>
</feature>
<name>A0A3B0T1J6_9ZZZZ</name>
<dbReference type="PANTHER" id="PTHR43757">
    <property type="entry name" value="AMINOMETHYLTRANSFERASE"/>
    <property type="match status" value="1"/>
</dbReference>
<organism evidence="3">
    <name type="scientific">hydrothermal vent metagenome</name>
    <dbReference type="NCBI Taxonomy" id="652676"/>
    <lineage>
        <taxon>unclassified sequences</taxon>
        <taxon>metagenomes</taxon>
        <taxon>ecological metagenomes</taxon>
    </lineage>
</organism>
<evidence type="ECO:0000259" key="2">
    <source>
        <dbReference type="Pfam" id="PF08669"/>
    </source>
</evidence>
<feature type="non-terminal residue" evidence="3">
    <location>
        <position position="1"/>
    </location>
</feature>
<dbReference type="Pfam" id="PF08669">
    <property type="entry name" value="GCV_T_C"/>
    <property type="match status" value="1"/>
</dbReference>
<dbReference type="PANTHER" id="PTHR43757:SF15">
    <property type="entry name" value="PYRUVATE DEHYDROGENASE PHOSPHATASE REGULATORY SUBUNIT, MITOCHONDRIAL-LIKE"/>
    <property type="match status" value="1"/>
</dbReference>
<sequence>FESDLTVVREADDSFYIITATAQQLKDFDWISRHIPESSDAKLQDISEEFAVLSVMGPQSREKLTPLCDVDLSNESFPFGTSQIVEIAGVSVRAIRISYVGELGWELHVKSDNAVALWDALMPIRPIGNHAISAMRIEKGYRALGHELSAGESPLEAGLGFAICWDKEFTGKSALHAQKEAGVIRRLVSFVLDDSAVILWGGEPILRGGEIAGYTSSACYSPTLGRSVAMGYIKQATPFKASDLEAGDFEIVQLGKRYRATPSFAAPYDPKRSKILC</sequence>
<dbReference type="EC" id="1.5.8.3" evidence="3"/>